<gene>
    <name evidence="1" type="ORF">BURMUCGD2_4800</name>
</gene>
<protein>
    <submittedName>
        <fullName evidence="1">Uncharacterized protein</fullName>
    </submittedName>
</protein>
<dbReference type="AlphaFoldDB" id="B9BI94"/>
<proteinExistence type="predicted"/>
<evidence type="ECO:0000313" key="1">
    <source>
        <dbReference type="EMBL" id="EEE09427.1"/>
    </source>
</evidence>
<dbReference type="Proteomes" id="UP000004535">
    <property type="component" value="Unassembled WGS sequence"/>
</dbReference>
<organism evidence="1 2">
    <name type="scientific">Burkholderia multivorans CGD2</name>
    <dbReference type="NCBI Taxonomy" id="513052"/>
    <lineage>
        <taxon>Bacteria</taxon>
        <taxon>Pseudomonadati</taxon>
        <taxon>Pseudomonadota</taxon>
        <taxon>Betaproteobacteria</taxon>
        <taxon>Burkholderiales</taxon>
        <taxon>Burkholderiaceae</taxon>
        <taxon>Burkholderia</taxon>
        <taxon>Burkholderia cepacia complex</taxon>
    </lineage>
</organism>
<reference evidence="1 2" key="1">
    <citation type="journal article" date="2012" name="J. Bacteriol.">
        <title>Draft Genome Sequence Determination for Cystic Fibrosis and Chronic Granulomatous Disease Burkholderia multivorans Isolates.</title>
        <authorList>
            <person name="Varga J.J."/>
            <person name="Losada L."/>
            <person name="Zelazny A.M."/>
            <person name="Brinkac L."/>
            <person name="Harkins D."/>
            <person name="Radune D."/>
            <person name="Hostetler J."/>
            <person name="Sampaio E.P."/>
            <person name="Ronning C.M."/>
            <person name="Nierman W.C."/>
            <person name="Greenberg D.E."/>
            <person name="Holland S.M."/>
            <person name="Goldberg J.B."/>
        </authorList>
    </citation>
    <scope>NUCLEOTIDE SEQUENCE [LARGE SCALE GENOMIC DNA]</scope>
    <source>
        <strain evidence="1 2">CGD2</strain>
    </source>
</reference>
<evidence type="ECO:0000313" key="2">
    <source>
        <dbReference type="Proteomes" id="UP000004535"/>
    </source>
</evidence>
<comment type="caution">
    <text evidence="1">The sequence shown here is derived from an EMBL/GenBank/DDBJ whole genome shotgun (WGS) entry which is preliminary data.</text>
</comment>
<accession>B9BI94</accession>
<dbReference type="EMBL" id="ACFC01000001">
    <property type="protein sequence ID" value="EEE09427.1"/>
    <property type="molecule type" value="Genomic_DNA"/>
</dbReference>
<sequence>MRRRARSGTIVVHGTICGAWPARPHTLAIDAATARRAAPESRYKKFNNYCM</sequence>
<name>B9BI94_9BURK</name>